<reference evidence="2" key="1">
    <citation type="journal article" date="2012" name="J. Antibiot.">
        <title>Diversity of nonribosomal peptide synthetase and polyketide synthase genes in the genus Actinoplanes found in Mongolia.</title>
        <authorList>
            <person name="Enkh-Amgalan J."/>
            <person name="Komaki H."/>
            <person name="Daram D."/>
            <person name="Ando K."/>
            <person name="Tsetseg B."/>
        </authorList>
    </citation>
    <scope>NUCLEOTIDE SEQUENCE</scope>
    <source>
        <strain evidence="2">MN07-A0362</strain>
    </source>
</reference>
<sequence>STGRPKGVVVEHASLLNFYLHHRDHLINRNHPTSDEHLVSGEHPTSGEHLLSGEHLISREPTRAALSAALVFDTAWEGILWLIAGHELHLLDDETRRDPALFVDYVQRNRIDFLDVTPSLASPLVDAGLLEGKHRPAMVALGGEAADPRIWQALRDADGVTGVNLYGPTECTVDTLMAWVADSETPSVGRPIGNTRAYVLDGWLRPARPGVAGELYLSGGQLGRGYLDRPGLTATRFVADPFQPGER</sequence>
<feature type="non-terminal residue" evidence="2">
    <location>
        <position position="247"/>
    </location>
</feature>
<dbReference type="Pfam" id="PF00501">
    <property type="entry name" value="AMP-binding"/>
    <property type="match status" value="1"/>
</dbReference>
<dbReference type="PANTHER" id="PTHR45527">
    <property type="entry name" value="NONRIBOSOMAL PEPTIDE SYNTHETASE"/>
    <property type="match status" value="1"/>
</dbReference>
<dbReference type="PANTHER" id="PTHR45527:SF1">
    <property type="entry name" value="FATTY ACID SYNTHASE"/>
    <property type="match status" value="1"/>
</dbReference>
<evidence type="ECO:0000259" key="1">
    <source>
        <dbReference type="Pfam" id="PF00501"/>
    </source>
</evidence>
<dbReference type="GO" id="GO:0044550">
    <property type="term" value="P:secondary metabolite biosynthetic process"/>
    <property type="evidence" value="ECO:0007669"/>
    <property type="project" value="TreeGrafter"/>
</dbReference>
<accession>G9MAS7</accession>
<dbReference type="GO" id="GO:0031177">
    <property type="term" value="F:phosphopantetheine binding"/>
    <property type="evidence" value="ECO:0007669"/>
    <property type="project" value="TreeGrafter"/>
</dbReference>
<organism evidence="2">
    <name type="scientific">Actinoplanes sp. MN07-A0362</name>
    <dbReference type="NCBI Taxonomy" id="1090056"/>
    <lineage>
        <taxon>Bacteria</taxon>
        <taxon>Bacillati</taxon>
        <taxon>Actinomycetota</taxon>
        <taxon>Actinomycetes</taxon>
        <taxon>Micromonosporales</taxon>
        <taxon>Micromonosporaceae</taxon>
        <taxon>Actinoplanes</taxon>
    </lineage>
</organism>
<dbReference type="InterPro" id="IPR000873">
    <property type="entry name" value="AMP-dep_synth/lig_dom"/>
</dbReference>
<dbReference type="GO" id="GO:0043041">
    <property type="term" value="P:amino acid activation for nonribosomal peptide biosynthetic process"/>
    <property type="evidence" value="ECO:0007669"/>
    <property type="project" value="TreeGrafter"/>
</dbReference>
<dbReference type="Gene3D" id="3.40.50.12780">
    <property type="entry name" value="N-terminal domain of ligase-like"/>
    <property type="match status" value="1"/>
</dbReference>
<dbReference type="EMBL" id="AB672922">
    <property type="protein sequence ID" value="BAL15223.1"/>
    <property type="molecule type" value="Genomic_DNA"/>
</dbReference>
<protein>
    <submittedName>
        <fullName evidence="2">Nonribosomal peptide synthetase</fullName>
    </submittedName>
</protein>
<feature type="non-terminal residue" evidence="2">
    <location>
        <position position="1"/>
    </location>
</feature>
<dbReference type="InterPro" id="IPR042099">
    <property type="entry name" value="ANL_N_sf"/>
</dbReference>
<proteinExistence type="predicted"/>
<dbReference type="GO" id="GO:0005737">
    <property type="term" value="C:cytoplasm"/>
    <property type="evidence" value="ECO:0007669"/>
    <property type="project" value="TreeGrafter"/>
</dbReference>
<name>G9MAS7_9ACTN</name>
<feature type="domain" description="AMP-dependent synthetase/ligase" evidence="1">
    <location>
        <begin position="1"/>
        <end position="227"/>
    </location>
</feature>
<evidence type="ECO:0000313" key="2">
    <source>
        <dbReference type="EMBL" id="BAL15223.1"/>
    </source>
</evidence>
<dbReference type="SUPFAM" id="SSF56801">
    <property type="entry name" value="Acetyl-CoA synthetase-like"/>
    <property type="match status" value="1"/>
</dbReference>
<dbReference type="AlphaFoldDB" id="G9MAS7"/>